<proteinExistence type="predicted"/>
<keyword evidence="1" id="KW-0812">Transmembrane</keyword>
<keyword evidence="1" id="KW-0472">Membrane</keyword>
<sequence length="124" mass="14456">MYLSVSFFLCILFLSTLRFVLCTKSQRRDNPSTTSHYCLITTEPDTTLSQQSSPKTVAERTRQVVRKITSIITCTLHTVTILYYITSVLYYAICIVLLYLAYYYLKYIYGTMTSYFISEVDYAH</sequence>
<feature type="transmembrane region" description="Helical" evidence="1">
    <location>
        <begin position="81"/>
        <end position="105"/>
    </location>
</feature>
<accession>A0A7T0IGQ0</accession>
<evidence type="ECO:0000313" key="2">
    <source>
        <dbReference type="EMBL" id="QPK41106.1"/>
    </source>
</evidence>
<dbReference type="EMBL" id="MT070763">
    <property type="protein sequence ID" value="QPK41106.1"/>
    <property type="molecule type" value="Genomic_RNA"/>
</dbReference>
<protein>
    <submittedName>
        <fullName evidence="2">Uncharacterized protein</fullName>
    </submittedName>
</protein>
<reference evidence="2" key="1">
    <citation type="submission" date="2020-02" db="EMBL/GenBank/DDBJ databases">
        <title>Isolation and identification of Yichang virus from Culex mosquitoes in Chongqing, China.</title>
        <authorList>
            <person name="Li F."/>
            <person name="Fu S."/>
            <person name="He X."/>
            <person name="He Y."/>
            <person name="Ye S."/>
            <person name="Ling H."/>
            <person name="He Y."/>
            <person name="Liang G."/>
            <person name="Xu S."/>
            <person name="Wang H."/>
        </authorList>
    </citation>
    <scope>NUCLEOTIDE SEQUENCE</scope>
    <source>
        <strain evidence="2">CQFD2017</strain>
    </source>
</reference>
<organism evidence="2">
    <name type="scientific">Yichang virus</name>
    <dbReference type="NCBI Taxonomy" id="2053026"/>
    <lineage>
        <taxon>Viruses</taxon>
        <taxon>Riboviria</taxon>
        <taxon>Orthornavirae</taxon>
        <taxon>Pisuviricota</taxon>
        <taxon>Pisoniviricetes</taxon>
        <taxon>Nidovirales</taxon>
        <taxon>Mesnidovirineae</taxon>
        <taxon>Mesoniviridae</taxon>
        <taxon>Hexponivirinae</taxon>
        <taxon>Alphamesonivirus</taxon>
        <taxon>Yilivirus</taxon>
        <taxon>Alphamesonivirus yichangense</taxon>
    </lineage>
</organism>
<keyword evidence="1" id="KW-1133">Transmembrane helix</keyword>
<evidence type="ECO:0000256" key="1">
    <source>
        <dbReference type="SAM" id="Phobius"/>
    </source>
</evidence>
<name>A0A7T0IGQ0_9NIDO</name>